<sequence>MMLSIHSLINATDFPSDGFSGEWGEGGSVYLSRRNSILIVRGGRELCKKGGDPKGPVCAQRRVRYVRQKIFSAYPSSLKIVPIFSSPEQRFLPAAKRSSGVFGGWIIFRQMGHNKSSSRGGMRPGRGGNWGLPRRLERLQEGARGTFAQGEEMEKKGIHFKP</sequence>
<gene>
    <name evidence="2" type="ORF">CDAR_504911</name>
</gene>
<keyword evidence="3" id="KW-1185">Reference proteome</keyword>
<dbReference type="EMBL" id="BPLQ01000719">
    <property type="protein sequence ID" value="GIX74241.1"/>
    <property type="molecule type" value="Genomic_DNA"/>
</dbReference>
<evidence type="ECO:0000256" key="1">
    <source>
        <dbReference type="SAM" id="MobiDB-lite"/>
    </source>
</evidence>
<dbReference type="Proteomes" id="UP001054837">
    <property type="component" value="Unassembled WGS sequence"/>
</dbReference>
<name>A0AAV4MQF8_9ARAC</name>
<proteinExistence type="predicted"/>
<evidence type="ECO:0000313" key="3">
    <source>
        <dbReference type="Proteomes" id="UP001054837"/>
    </source>
</evidence>
<reference evidence="2 3" key="1">
    <citation type="submission" date="2021-06" db="EMBL/GenBank/DDBJ databases">
        <title>Caerostris darwini draft genome.</title>
        <authorList>
            <person name="Kono N."/>
            <person name="Arakawa K."/>
        </authorList>
    </citation>
    <scope>NUCLEOTIDE SEQUENCE [LARGE SCALE GENOMIC DNA]</scope>
</reference>
<evidence type="ECO:0000313" key="2">
    <source>
        <dbReference type="EMBL" id="GIX74241.1"/>
    </source>
</evidence>
<protein>
    <submittedName>
        <fullName evidence="2">Uncharacterized protein</fullName>
    </submittedName>
</protein>
<accession>A0AAV4MQF8</accession>
<dbReference type="AlphaFoldDB" id="A0AAV4MQF8"/>
<comment type="caution">
    <text evidence="2">The sequence shown here is derived from an EMBL/GenBank/DDBJ whole genome shotgun (WGS) entry which is preliminary data.</text>
</comment>
<organism evidence="2 3">
    <name type="scientific">Caerostris darwini</name>
    <dbReference type="NCBI Taxonomy" id="1538125"/>
    <lineage>
        <taxon>Eukaryota</taxon>
        <taxon>Metazoa</taxon>
        <taxon>Ecdysozoa</taxon>
        <taxon>Arthropoda</taxon>
        <taxon>Chelicerata</taxon>
        <taxon>Arachnida</taxon>
        <taxon>Araneae</taxon>
        <taxon>Araneomorphae</taxon>
        <taxon>Entelegynae</taxon>
        <taxon>Araneoidea</taxon>
        <taxon>Araneidae</taxon>
        <taxon>Caerostris</taxon>
    </lineage>
</organism>
<feature type="region of interest" description="Disordered" evidence="1">
    <location>
        <begin position="113"/>
        <end position="132"/>
    </location>
</feature>